<comment type="caution">
    <text evidence="2">The sequence shown here is derived from an EMBL/GenBank/DDBJ whole genome shotgun (WGS) entry which is preliminary data.</text>
</comment>
<dbReference type="SUPFAM" id="SSF47413">
    <property type="entry name" value="lambda repressor-like DNA-binding domains"/>
    <property type="match status" value="1"/>
</dbReference>
<dbReference type="GO" id="GO:0003677">
    <property type="term" value="F:DNA binding"/>
    <property type="evidence" value="ECO:0007669"/>
    <property type="project" value="InterPro"/>
</dbReference>
<dbReference type="Gene3D" id="1.10.260.40">
    <property type="entry name" value="lambda repressor-like DNA-binding domains"/>
    <property type="match status" value="1"/>
</dbReference>
<evidence type="ECO:0000259" key="1">
    <source>
        <dbReference type="PROSITE" id="PS50943"/>
    </source>
</evidence>
<proteinExistence type="predicted"/>
<organism evidence="2 3">
    <name type="scientific">Listeria cossartiae subsp. cayugensis</name>
    <dbReference type="NCBI Taxonomy" id="2713505"/>
    <lineage>
        <taxon>Bacteria</taxon>
        <taxon>Bacillati</taxon>
        <taxon>Bacillota</taxon>
        <taxon>Bacilli</taxon>
        <taxon>Bacillales</taxon>
        <taxon>Listeriaceae</taxon>
        <taxon>Listeria</taxon>
        <taxon>Listeria cossartiae</taxon>
    </lineage>
</organism>
<dbReference type="AlphaFoldDB" id="A0A7X1DCR5"/>
<dbReference type="Proteomes" id="UP000559864">
    <property type="component" value="Unassembled WGS sequence"/>
</dbReference>
<feature type="domain" description="HTH cro/C1-type" evidence="1">
    <location>
        <begin position="7"/>
        <end position="59"/>
    </location>
</feature>
<dbReference type="SMART" id="SM00530">
    <property type="entry name" value="HTH_XRE"/>
    <property type="match status" value="1"/>
</dbReference>
<dbReference type="CDD" id="cd00093">
    <property type="entry name" value="HTH_XRE"/>
    <property type="match status" value="1"/>
</dbReference>
<dbReference type="EMBL" id="JAARZC010000004">
    <property type="protein sequence ID" value="MBC2250862.1"/>
    <property type="molecule type" value="Genomic_DNA"/>
</dbReference>
<protein>
    <submittedName>
        <fullName evidence="2">Helix-turn-helix transcriptional regulator</fullName>
    </submittedName>
</protein>
<dbReference type="RefSeq" id="WP_185605150.1">
    <property type="nucleotide sequence ID" value="NZ_JAARZC010000004.1"/>
</dbReference>
<name>A0A7X1DCR5_9LIST</name>
<dbReference type="PROSITE" id="PS50943">
    <property type="entry name" value="HTH_CROC1"/>
    <property type="match status" value="1"/>
</dbReference>
<reference evidence="2 3" key="1">
    <citation type="submission" date="2020-03" db="EMBL/GenBank/DDBJ databases">
        <title>Soil Listeria distribution.</title>
        <authorList>
            <person name="Liao J."/>
            <person name="Wiedmann M."/>
        </authorList>
    </citation>
    <scope>NUCLEOTIDE SEQUENCE [LARGE SCALE GENOMIC DNA]</scope>
    <source>
        <strain evidence="2 3">FSL L7-0123</strain>
    </source>
</reference>
<sequence length="125" mass="14204">MTTFEIIKKLSKDYGITVKNLSAQLGFGEGTIYKWKYQSPKAADLEKVATFFNVSVDYLLGRTDNKMDWVKYDAENAEAIQKGVSGAKMFDTIAAHAKDRDADLTEEDLQQINDFVNFIIDKHKK</sequence>
<dbReference type="Pfam" id="PF13443">
    <property type="entry name" value="HTH_26"/>
    <property type="match status" value="1"/>
</dbReference>
<evidence type="ECO:0000313" key="3">
    <source>
        <dbReference type="Proteomes" id="UP000559864"/>
    </source>
</evidence>
<evidence type="ECO:0000313" key="2">
    <source>
        <dbReference type="EMBL" id="MBC2250862.1"/>
    </source>
</evidence>
<gene>
    <name evidence="2" type="ORF">HCB49_12760</name>
</gene>
<dbReference type="InterPro" id="IPR010982">
    <property type="entry name" value="Lambda_DNA-bd_dom_sf"/>
</dbReference>
<dbReference type="InterPro" id="IPR001387">
    <property type="entry name" value="Cro/C1-type_HTH"/>
</dbReference>
<accession>A0A7X1DCR5</accession>